<evidence type="ECO:0000313" key="2">
    <source>
        <dbReference type="EMBL" id="KAJ5216942.1"/>
    </source>
</evidence>
<dbReference type="EMBL" id="JAPQKS010000008">
    <property type="protein sequence ID" value="KAJ5216942.1"/>
    <property type="molecule type" value="Genomic_DNA"/>
</dbReference>
<dbReference type="GeneID" id="83206549"/>
<organism evidence="2 3">
    <name type="scientific">Penicillium chermesinum</name>
    <dbReference type="NCBI Taxonomy" id="63820"/>
    <lineage>
        <taxon>Eukaryota</taxon>
        <taxon>Fungi</taxon>
        <taxon>Dikarya</taxon>
        <taxon>Ascomycota</taxon>
        <taxon>Pezizomycotina</taxon>
        <taxon>Eurotiomycetes</taxon>
        <taxon>Eurotiomycetidae</taxon>
        <taxon>Eurotiales</taxon>
        <taxon>Aspergillaceae</taxon>
        <taxon>Penicillium</taxon>
    </lineage>
</organism>
<name>A0A9W9NBR4_9EURO</name>
<protein>
    <submittedName>
        <fullName evidence="2">Uncharacterized protein</fullName>
    </submittedName>
</protein>
<reference evidence="2" key="2">
    <citation type="journal article" date="2023" name="IMA Fungus">
        <title>Comparative genomic study of the Penicillium genus elucidates a diverse pangenome and 15 lateral gene transfer events.</title>
        <authorList>
            <person name="Petersen C."/>
            <person name="Sorensen T."/>
            <person name="Nielsen M.R."/>
            <person name="Sondergaard T.E."/>
            <person name="Sorensen J.L."/>
            <person name="Fitzpatrick D.A."/>
            <person name="Frisvad J.C."/>
            <person name="Nielsen K.L."/>
        </authorList>
    </citation>
    <scope>NUCLEOTIDE SEQUENCE</scope>
    <source>
        <strain evidence="2">IBT 19713</strain>
    </source>
</reference>
<evidence type="ECO:0000313" key="3">
    <source>
        <dbReference type="Proteomes" id="UP001150941"/>
    </source>
</evidence>
<comment type="caution">
    <text evidence="2">The sequence shown here is derived from an EMBL/GenBank/DDBJ whole genome shotgun (WGS) entry which is preliminary data.</text>
</comment>
<accession>A0A9W9NBR4</accession>
<sequence>MGAREWSADPSPIELLRAAVTTCTPSNPSIDQALLDRRAETLNLFNQEWKYGSPPMSLWPALKGIRPPASEHPLGRLRLVDDIGALKSFVEKIVVDPEGAQELQVENCDQLWLVLRRLPPSTTNDEIAALVMDMISRLRRLGLKVRSSMFELGMYYAALSLSIPTFKHFFTQWKYSGNPTMHFGAQIIEGLYHAVDTKLFINPSYDTRPLLKMVTGEGIPGRSLKDATIVYDKLLATIRQEPRLVLHLLCLLTALQSDVFLYRLWDKFLRRASSWNEEIFYGAYHVVQALIKFQRSETALDFLESLAKQCNGTLPHLTTAPNLHVLTDDRIVGKGLPDLLNDTDYQSLIDTRFQDMEQRLGIRWEGEHQVHQNIALNTATGSWSEFTDHPLITIDGDCSGYDDMSRLCPEIATHGCSKSPEELGQIAELLQELEGNVQPVQVELPTNPATQLNYTQSLPQFRWCPQHLPIQFSDCLIPTSTNQPQRWTPTSLGLIRARLLVKGAPSDGLGCLHLMQVGYLEMQGSGGSWQDSGYVVAWDRRLGHLIGLFVGAGVGIVNPGRPPGEAPFGPMLYICPDEMRRSVRRLPSHSRTDGGSYYIDVDPAQDLESL</sequence>
<feature type="region of interest" description="Disordered" evidence="1">
    <location>
        <begin position="587"/>
        <end position="610"/>
    </location>
</feature>
<dbReference type="Proteomes" id="UP001150941">
    <property type="component" value="Unassembled WGS sequence"/>
</dbReference>
<evidence type="ECO:0000256" key="1">
    <source>
        <dbReference type="SAM" id="MobiDB-lite"/>
    </source>
</evidence>
<dbReference type="OrthoDB" id="4442598at2759"/>
<proteinExistence type="predicted"/>
<gene>
    <name evidence="2" type="ORF">N7468_009950</name>
</gene>
<dbReference type="AlphaFoldDB" id="A0A9W9NBR4"/>
<reference evidence="2" key="1">
    <citation type="submission" date="2022-11" db="EMBL/GenBank/DDBJ databases">
        <authorList>
            <person name="Petersen C."/>
        </authorList>
    </citation>
    <scope>NUCLEOTIDE SEQUENCE</scope>
    <source>
        <strain evidence="2">IBT 19713</strain>
    </source>
</reference>
<keyword evidence="3" id="KW-1185">Reference proteome</keyword>
<dbReference type="RefSeq" id="XP_058325813.1">
    <property type="nucleotide sequence ID" value="XM_058479245.1"/>
</dbReference>